<dbReference type="InterPro" id="IPR023187">
    <property type="entry name" value="Tscrpt_reg_MarR-type_CS"/>
</dbReference>
<name>A0ABW3W963_9ACTN</name>
<dbReference type="PROSITE" id="PS01117">
    <property type="entry name" value="HTH_MARR_1"/>
    <property type="match status" value="1"/>
</dbReference>
<dbReference type="InterPro" id="IPR039422">
    <property type="entry name" value="MarR/SlyA-like"/>
</dbReference>
<dbReference type="Pfam" id="PF12802">
    <property type="entry name" value="MarR_2"/>
    <property type="match status" value="1"/>
</dbReference>
<organism evidence="5 6">
    <name type="scientific">Nocardioides ginsengisoli</name>
    <dbReference type="NCBI Taxonomy" id="363868"/>
    <lineage>
        <taxon>Bacteria</taxon>
        <taxon>Bacillati</taxon>
        <taxon>Actinomycetota</taxon>
        <taxon>Actinomycetes</taxon>
        <taxon>Propionibacteriales</taxon>
        <taxon>Nocardioidaceae</taxon>
        <taxon>Nocardioides</taxon>
    </lineage>
</organism>
<dbReference type="InterPro" id="IPR036388">
    <property type="entry name" value="WH-like_DNA-bd_sf"/>
</dbReference>
<proteinExistence type="predicted"/>
<keyword evidence="3" id="KW-0804">Transcription</keyword>
<keyword evidence="1" id="KW-0805">Transcription regulation</keyword>
<dbReference type="PANTHER" id="PTHR33164">
    <property type="entry name" value="TRANSCRIPTIONAL REGULATOR, MARR FAMILY"/>
    <property type="match status" value="1"/>
</dbReference>
<evidence type="ECO:0000256" key="3">
    <source>
        <dbReference type="ARBA" id="ARBA00023163"/>
    </source>
</evidence>
<evidence type="ECO:0000256" key="2">
    <source>
        <dbReference type="ARBA" id="ARBA00023125"/>
    </source>
</evidence>
<dbReference type="Proteomes" id="UP001597229">
    <property type="component" value="Unassembled WGS sequence"/>
</dbReference>
<evidence type="ECO:0000313" key="6">
    <source>
        <dbReference type="Proteomes" id="UP001597229"/>
    </source>
</evidence>
<dbReference type="InterPro" id="IPR036390">
    <property type="entry name" value="WH_DNA-bd_sf"/>
</dbReference>
<dbReference type="PANTHER" id="PTHR33164:SF43">
    <property type="entry name" value="HTH-TYPE TRANSCRIPTIONAL REPRESSOR YETL"/>
    <property type="match status" value="1"/>
</dbReference>
<evidence type="ECO:0000256" key="1">
    <source>
        <dbReference type="ARBA" id="ARBA00023015"/>
    </source>
</evidence>
<feature type="domain" description="HTH marR-type" evidence="4">
    <location>
        <begin position="20"/>
        <end position="153"/>
    </location>
</feature>
<comment type="caution">
    <text evidence="5">The sequence shown here is derived from an EMBL/GenBank/DDBJ whole genome shotgun (WGS) entry which is preliminary data.</text>
</comment>
<accession>A0ABW3W963</accession>
<dbReference type="PROSITE" id="PS50995">
    <property type="entry name" value="HTH_MARR_2"/>
    <property type="match status" value="1"/>
</dbReference>
<evidence type="ECO:0000259" key="4">
    <source>
        <dbReference type="PROSITE" id="PS50995"/>
    </source>
</evidence>
<dbReference type="SUPFAM" id="SSF46785">
    <property type="entry name" value="Winged helix' DNA-binding domain"/>
    <property type="match status" value="1"/>
</dbReference>
<dbReference type="InterPro" id="IPR000835">
    <property type="entry name" value="HTH_MarR-typ"/>
</dbReference>
<dbReference type="SMART" id="SM00347">
    <property type="entry name" value="HTH_MARR"/>
    <property type="match status" value="1"/>
</dbReference>
<dbReference type="Gene3D" id="1.10.10.10">
    <property type="entry name" value="Winged helix-like DNA-binding domain superfamily/Winged helix DNA-binding domain"/>
    <property type="match status" value="1"/>
</dbReference>
<keyword evidence="2" id="KW-0238">DNA-binding</keyword>
<evidence type="ECO:0000313" key="5">
    <source>
        <dbReference type="EMBL" id="MFD1251105.1"/>
    </source>
</evidence>
<keyword evidence="6" id="KW-1185">Reference proteome</keyword>
<dbReference type="EMBL" id="JBHTLX010000033">
    <property type="protein sequence ID" value="MFD1251105.1"/>
    <property type="molecule type" value="Genomic_DNA"/>
</dbReference>
<reference evidence="6" key="1">
    <citation type="journal article" date="2019" name="Int. J. Syst. Evol. Microbiol.">
        <title>The Global Catalogue of Microorganisms (GCM) 10K type strain sequencing project: providing services to taxonomists for standard genome sequencing and annotation.</title>
        <authorList>
            <consortium name="The Broad Institute Genomics Platform"/>
            <consortium name="The Broad Institute Genome Sequencing Center for Infectious Disease"/>
            <person name="Wu L."/>
            <person name="Ma J."/>
        </authorList>
    </citation>
    <scope>NUCLEOTIDE SEQUENCE [LARGE SCALE GENOMIC DNA]</scope>
    <source>
        <strain evidence="6">CCUG 52478</strain>
    </source>
</reference>
<protein>
    <submittedName>
        <fullName evidence="5">MarR family winged helix-turn-helix transcriptional regulator</fullName>
    </submittedName>
</protein>
<dbReference type="RefSeq" id="WP_367918160.1">
    <property type="nucleotide sequence ID" value="NZ_BAABAC010000007.1"/>
</dbReference>
<sequence>MTSEPAEAEPANQPADLFDLSHNVNFLLRLAHARGDLLFNEAMGDLDLTPRQAALLHAVDRCEGGNISVLTVVTGMDRGTLSEMTPRLVKRGLLDRRPAPGDGRAKSLYLTPAGDALLQLARQRTASLRERVLASMPEEYHDLFVKMLAQLVGLETETRIVHDLPTVTRRRT</sequence>
<gene>
    <name evidence="5" type="ORF">ACFQ3F_25160</name>
</gene>